<feature type="region of interest" description="Disordered" evidence="10">
    <location>
        <begin position="881"/>
        <end position="911"/>
    </location>
</feature>
<dbReference type="OrthoDB" id="427030at2759"/>
<feature type="region of interest" description="Disordered" evidence="10">
    <location>
        <begin position="1014"/>
        <end position="1064"/>
    </location>
</feature>
<accession>G0W6Q2</accession>
<evidence type="ECO:0000256" key="6">
    <source>
        <dbReference type="ARBA" id="ARBA00023015"/>
    </source>
</evidence>
<proteinExistence type="predicted"/>
<evidence type="ECO:0000256" key="8">
    <source>
        <dbReference type="ARBA" id="ARBA00023242"/>
    </source>
</evidence>
<keyword evidence="5" id="KW-0862">Zinc</keyword>
<comment type="subcellular location">
    <subcellularLocation>
        <location evidence="1">Nucleus</location>
    </subcellularLocation>
</comment>
<keyword evidence="4 9" id="KW-0863">Zinc-finger</keyword>
<dbReference type="eggNOG" id="KOG1721">
    <property type="taxonomic scope" value="Eukaryota"/>
</dbReference>
<feature type="compositionally biased region" description="Polar residues" evidence="10">
    <location>
        <begin position="181"/>
        <end position="190"/>
    </location>
</feature>
<keyword evidence="8" id="KW-0539">Nucleus</keyword>
<sequence>MNDQEEYTLASKSSHVNDKNKGTSGQLERDPQDTLRKNQHEMNEEMNHHTNKDTTIGMGNDQQILPQYQRQPSQSQPQPQQRNDSISLFANFNQNPRLSTDSSINSYLNISDNNNIPPNTANINGSVSYGSKRPTLPRLSDFSAQTQQQQNPIPDLSQIGRGFSIVNNIWNQQPQPPMSIRRQTNDSNDLFNIPKFKTPSFSSSSTAPGVPSYQDYFSSSASKNPSEKSLPPSKRNSFFLNTTDIPDFEFFNPANIPLPNYQGLPYPPPPQQQQQQQHQFKFENGNLLIDPRSRRQSSTTMKPPTFIPLPNTKNVNDNNEVMKNSIILPNTNTTNNNDNKTTSGENVMNAMILSRNNSLKFMPEEMNFQYKRRNSSLNDPLFETFTNAGMPTIANNKSTSNIDNGIPYPLKKEPKDNNPRFETIQELSNTEDNVLSNIQTQNSSPNKIVKPQSKPNKIKQELSPTERFFWENENVQDEDIMNEQQKQSSTRFVDKSDTTNPFSFPNKIDESINNNNIKDIKMENGRDSKDLNTRSLLGSTKVDQLMLMIQARKKGVTEVVHTTPDGQLLITNDSHILPSKNELVGGVEKPKVVHEGSKQHECPYCHRLFSQSTHLEVHIRSHLGYKPFQCNFCGKRFTQGGNLRTHQRLHTGEKPYRCEICDKRFSRKGNLAAHKLTHRDVKPFVCKLDNCNKTFTQLGNMKAHQNKFHLQTLLELTSKIAEMNPNETIPEEDRELLEYFASIYKNSNRGIKGRGKVHSNKTQRNEESNVSPSNDTTEDSFAHDDQKIGATSSRFAEPMQAIPLSTQQKERLDAIINSKGTEVDSQDDQYQFPANINAENLEDSKTKTKPNKRKSGNKTHGKSKSDSITLLPYLQNLNSHMMSHSSSTTNHGNEQQLPQIQPKAHQRSTASSSYNYTTLPHTQINYNVPQSSQDDATTAHFYKNNVTTENPNVVENNGHIPSLPDTSFPFSFSRSGTLTSNINDMINNAGSFVTPPTSSFNNIQDSSKIINDHTLTSDSSNPNINISSVPPADTKTSSHFPLQNASQEQQHSGPISFKNINYKR</sequence>
<dbReference type="RefSeq" id="XP_003668706.1">
    <property type="nucleotide sequence ID" value="XM_003668658.1"/>
</dbReference>
<feature type="domain" description="C2H2-type" evidence="11">
    <location>
        <begin position="684"/>
        <end position="709"/>
    </location>
</feature>
<dbReference type="PROSITE" id="PS50157">
    <property type="entry name" value="ZINC_FINGER_C2H2_2"/>
    <property type="match status" value="4"/>
</dbReference>
<dbReference type="InterPro" id="IPR013087">
    <property type="entry name" value="Znf_C2H2_type"/>
</dbReference>
<dbReference type="AlphaFoldDB" id="G0W6Q2"/>
<dbReference type="Gene3D" id="3.30.160.60">
    <property type="entry name" value="Classic Zinc Finger"/>
    <property type="match status" value="4"/>
</dbReference>
<dbReference type="SUPFAM" id="SSF57667">
    <property type="entry name" value="beta-beta-alpha zinc fingers"/>
    <property type="match status" value="2"/>
</dbReference>
<reference evidence="12 13" key="1">
    <citation type="journal article" date="2011" name="Proc. Natl. Acad. Sci. U.S.A.">
        <title>Evolutionary erosion of yeast sex chromosomes by mating-type switching accidents.</title>
        <authorList>
            <person name="Gordon J.L."/>
            <person name="Armisen D."/>
            <person name="Proux-Wera E."/>
            <person name="Oheigeartaigh S.S."/>
            <person name="Byrne K.P."/>
            <person name="Wolfe K.H."/>
        </authorList>
    </citation>
    <scope>NUCLEOTIDE SEQUENCE [LARGE SCALE GENOMIC DNA]</scope>
    <source>
        <strain evidence="13">ATCC 10597 / BCRC 20456 / CBS 421 / NBRC 0211 / NRRL Y-12639</strain>
    </source>
</reference>
<dbReference type="Proteomes" id="UP000000689">
    <property type="component" value="Chromosome 2"/>
</dbReference>
<feature type="compositionally biased region" description="Basic residues" evidence="10">
    <location>
        <begin position="751"/>
        <end position="761"/>
    </location>
</feature>
<evidence type="ECO:0000256" key="7">
    <source>
        <dbReference type="ARBA" id="ARBA00023163"/>
    </source>
</evidence>
<dbReference type="HOGENOM" id="CLU_010433_0_0_1"/>
<evidence type="ECO:0000256" key="1">
    <source>
        <dbReference type="ARBA" id="ARBA00004123"/>
    </source>
</evidence>
<keyword evidence="6" id="KW-0805">Transcription regulation</keyword>
<evidence type="ECO:0000256" key="2">
    <source>
        <dbReference type="ARBA" id="ARBA00022723"/>
    </source>
</evidence>
<gene>
    <name evidence="12" type="primary">NDAI0B04290</name>
    <name evidence="12" type="ordered locus">NDAI_0B04290</name>
</gene>
<feature type="domain" description="C2H2-type" evidence="11">
    <location>
        <begin position="628"/>
        <end position="655"/>
    </location>
</feature>
<feature type="region of interest" description="Disordered" evidence="10">
    <location>
        <begin position="293"/>
        <end position="317"/>
    </location>
</feature>
<feature type="region of interest" description="Disordered" evidence="10">
    <location>
        <begin position="169"/>
        <end position="209"/>
    </location>
</feature>
<dbReference type="GO" id="GO:0006357">
    <property type="term" value="P:regulation of transcription by RNA polymerase II"/>
    <property type="evidence" value="ECO:0007669"/>
    <property type="project" value="UniProtKB-ARBA"/>
</dbReference>
<dbReference type="InterPro" id="IPR036236">
    <property type="entry name" value="Znf_C2H2_sf"/>
</dbReference>
<evidence type="ECO:0000313" key="13">
    <source>
        <dbReference type="Proteomes" id="UP000000689"/>
    </source>
</evidence>
<dbReference type="GO" id="GO:0008270">
    <property type="term" value="F:zinc ion binding"/>
    <property type="evidence" value="ECO:0007669"/>
    <property type="project" value="UniProtKB-KW"/>
</dbReference>
<dbReference type="Pfam" id="PF00096">
    <property type="entry name" value="zf-C2H2"/>
    <property type="match status" value="4"/>
</dbReference>
<keyword evidence="13" id="KW-1185">Reference proteome</keyword>
<evidence type="ECO:0000256" key="10">
    <source>
        <dbReference type="SAM" id="MobiDB-lite"/>
    </source>
</evidence>
<feature type="compositionally biased region" description="Low complexity" evidence="10">
    <location>
        <begin position="1017"/>
        <end position="1031"/>
    </location>
</feature>
<dbReference type="PANTHER" id="PTHR16515:SF49">
    <property type="entry name" value="GASTRULA ZINC FINGER PROTEIN XLCGF49.1-LIKE-RELATED"/>
    <property type="match status" value="1"/>
</dbReference>
<dbReference type="PROSITE" id="PS00028">
    <property type="entry name" value="ZINC_FINGER_C2H2_1"/>
    <property type="match status" value="4"/>
</dbReference>
<keyword evidence="7" id="KW-0804">Transcription</keyword>
<dbReference type="GO" id="GO:0005634">
    <property type="term" value="C:nucleus"/>
    <property type="evidence" value="ECO:0007669"/>
    <property type="project" value="UniProtKB-SubCell"/>
</dbReference>
<dbReference type="KEGG" id="ndi:NDAI_0B04290"/>
<dbReference type="FunFam" id="3.30.160.60:FF:001907">
    <property type="entry name" value="AZF1 (YOR113W)"/>
    <property type="match status" value="1"/>
</dbReference>
<feature type="region of interest" description="Disordered" evidence="10">
    <location>
        <begin position="835"/>
        <end position="868"/>
    </location>
</feature>
<evidence type="ECO:0000313" key="12">
    <source>
        <dbReference type="EMBL" id="CCD23463.1"/>
    </source>
</evidence>
<feature type="domain" description="C2H2-type" evidence="11">
    <location>
        <begin position="600"/>
        <end position="627"/>
    </location>
</feature>
<evidence type="ECO:0000256" key="5">
    <source>
        <dbReference type="ARBA" id="ARBA00022833"/>
    </source>
</evidence>
<feature type="compositionally biased region" description="Basic residues" evidence="10">
    <location>
        <begin position="847"/>
        <end position="862"/>
    </location>
</feature>
<dbReference type="SMART" id="SM00355">
    <property type="entry name" value="ZnF_C2H2"/>
    <property type="match status" value="4"/>
</dbReference>
<dbReference type="GeneID" id="11498559"/>
<protein>
    <recommendedName>
        <fullName evidence="11">C2H2-type domain-containing protein</fullName>
    </recommendedName>
</protein>
<keyword evidence="3" id="KW-0677">Repeat</keyword>
<dbReference type="PANTHER" id="PTHR16515">
    <property type="entry name" value="PR DOMAIN ZINC FINGER PROTEIN"/>
    <property type="match status" value="1"/>
</dbReference>
<dbReference type="FunFam" id="3.30.160.60:FF:001289">
    <property type="entry name" value="Zinc finger protein 574"/>
    <property type="match status" value="1"/>
</dbReference>
<feature type="region of interest" description="Disordered" evidence="10">
    <location>
        <begin position="750"/>
        <end position="782"/>
    </location>
</feature>
<organism evidence="12 13">
    <name type="scientific">Naumovozyma dairenensis (strain ATCC 10597 / BCRC 20456 / CBS 421 / NBRC 0211 / NRRL Y-12639)</name>
    <name type="common">Saccharomyces dairenensis</name>
    <dbReference type="NCBI Taxonomy" id="1071378"/>
    <lineage>
        <taxon>Eukaryota</taxon>
        <taxon>Fungi</taxon>
        <taxon>Dikarya</taxon>
        <taxon>Ascomycota</taxon>
        <taxon>Saccharomycotina</taxon>
        <taxon>Saccharomycetes</taxon>
        <taxon>Saccharomycetales</taxon>
        <taxon>Saccharomycetaceae</taxon>
        <taxon>Naumovozyma</taxon>
    </lineage>
</organism>
<dbReference type="InterPro" id="IPR050331">
    <property type="entry name" value="Zinc_finger"/>
</dbReference>
<feature type="compositionally biased region" description="Low complexity" evidence="10">
    <location>
        <begin position="881"/>
        <end position="891"/>
    </location>
</feature>
<feature type="region of interest" description="Disordered" evidence="10">
    <location>
        <begin position="254"/>
        <end position="278"/>
    </location>
</feature>
<name>G0W6Q2_NAUDC</name>
<feature type="compositionally biased region" description="Low complexity" evidence="10">
    <location>
        <begin position="194"/>
        <end position="206"/>
    </location>
</feature>
<feature type="domain" description="C2H2-type" evidence="11">
    <location>
        <begin position="656"/>
        <end position="683"/>
    </location>
</feature>
<evidence type="ECO:0000256" key="3">
    <source>
        <dbReference type="ARBA" id="ARBA00022737"/>
    </source>
</evidence>
<keyword evidence="2" id="KW-0479">Metal-binding</keyword>
<evidence type="ECO:0000256" key="4">
    <source>
        <dbReference type="ARBA" id="ARBA00022771"/>
    </source>
</evidence>
<dbReference type="FunFam" id="3.30.160.60:FF:002157">
    <property type="entry name" value="Transcription factor"/>
    <property type="match status" value="1"/>
</dbReference>
<dbReference type="EMBL" id="HE580268">
    <property type="protein sequence ID" value="CCD23463.1"/>
    <property type="molecule type" value="Genomic_DNA"/>
</dbReference>
<evidence type="ECO:0000256" key="9">
    <source>
        <dbReference type="PROSITE-ProRule" id="PRU00042"/>
    </source>
</evidence>
<feature type="compositionally biased region" description="Basic and acidic residues" evidence="10">
    <location>
        <begin position="15"/>
        <end position="44"/>
    </location>
</feature>
<feature type="region of interest" description="Disordered" evidence="10">
    <location>
        <begin position="1"/>
        <end position="44"/>
    </location>
</feature>
<evidence type="ECO:0000259" key="11">
    <source>
        <dbReference type="PROSITE" id="PS50157"/>
    </source>
</evidence>
<feature type="region of interest" description="Disordered" evidence="10">
    <location>
        <begin position="483"/>
        <end position="510"/>
    </location>
</feature>
<dbReference type="STRING" id="1071378.G0W6Q2"/>
<feature type="compositionally biased region" description="Polar residues" evidence="10">
    <location>
        <begin position="1034"/>
        <end position="1053"/>
    </location>
</feature>